<gene>
    <name evidence="1" type="ORF">MOO47_05685</name>
</gene>
<reference evidence="1 2" key="1">
    <citation type="journal article" date="2022" name="Int. J. Syst. Evol. Microbiol.">
        <title>Apilactobacillus apisilvae sp. nov., Nicolia spurrieriana gen. nov. sp. nov., Bombilactobacillus folatiphilus sp. nov. and Bombilactobacillus thymidiniphilus sp. nov., four new lactic acid bacterial isolates from stingless bees Tetragonula carbonaria and Austroplebeia australis.</title>
        <authorList>
            <person name="Oliphant S.A."/>
            <person name="Watson-Haigh N.S."/>
            <person name="Sumby K.M."/>
            <person name="Gardner J."/>
            <person name="Groom S."/>
            <person name="Jiranek V."/>
        </authorList>
    </citation>
    <scope>NUCLEOTIDE SEQUENCE [LARGE SCALE GENOMIC DNA]</scope>
    <source>
        <strain evidence="1 2">SG4_A1</strain>
    </source>
</reference>
<dbReference type="Proteomes" id="UP000831947">
    <property type="component" value="Chromosome"/>
</dbReference>
<accession>A0ABY4PC49</accession>
<dbReference type="EMBL" id="CP093365">
    <property type="protein sequence ID" value="UQS83267.1"/>
    <property type="molecule type" value="Genomic_DNA"/>
</dbReference>
<proteinExistence type="predicted"/>
<keyword evidence="2" id="KW-1185">Reference proteome</keyword>
<evidence type="ECO:0000313" key="1">
    <source>
        <dbReference type="EMBL" id="UQS83267.1"/>
    </source>
</evidence>
<protein>
    <submittedName>
        <fullName evidence="1">Uncharacterized protein</fullName>
    </submittedName>
</protein>
<sequence>MDYRQLLSDLIDGKIDKIEIDEQSFFAFNQAWKECTKRKQIIGTAGRGGHVIYRFSESDNK</sequence>
<organism evidence="1 2">
    <name type="scientific">Bombilactobacillus thymidiniphilus</name>
    <dbReference type="NCBI Taxonomy" id="2923363"/>
    <lineage>
        <taxon>Bacteria</taxon>
        <taxon>Bacillati</taxon>
        <taxon>Bacillota</taxon>
        <taxon>Bacilli</taxon>
        <taxon>Lactobacillales</taxon>
        <taxon>Lactobacillaceae</taxon>
        <taxon>Bombilactobacillus</taxon>
    </lineage>
</organism>
<dbReference type="RefSeq" id="WP_249512493.1">
    <property type="nucleotide sequence ID" value="NZ_CP093365.1"/>
</dbReference>
<name>A0ABY4PC49_9LACO</name>
<evidence type="ECO:0000313" key="2">
    <source>
        <dbReference type="Proteomes" id="UP000831947"/>
    </source>
</evidence>